<evidence type="ECO:0000313" key="4">
    <source>
        <dbReference type="Proteomes" id="UP000515135"/>
    </source>
</evidence>
<dbReference type="InterPro" id="IPR001870">
    <property type="entry name" value="B30.2/SPRY"/>
</dbReference>
<organism evidence="4 5">
    <name type="scientific">Branchiostoma belcheri</name>
    <name type="common">Amphioxus</name>
    <dbReference type="NCBI Taxonomy" id="7741"/>
    <lineage>
        <taxon>Eukaryota</taxon>
        <taxon>Metazoa</taxon>
        <taxon>Chordata</taxon>
        <taxon>Cephalochordata</taxon>
        <taxon>Leptocardii</taxon>
        <taxon>Amphioxiformes</taxon>
        <taxon>Branchiostomatidae</taxon>
        <taxon>Branchiostoma</taxon>
    </lineage>
</organism>
<dbReference type="InterPro" id="IPR013320">
    <property type="entry name" value="ConA-like_dom_sf"/>
</dbReference>
<dbReference type="Proteomes" id="UP000515135">
    <property type="component" value="Unplaced"/>
</dbReference>
<dbReference type="SUPFAM" id="SSF49899">
    <property type="entry name" value="Concanavalin A-like lectins/glucanases"/>
    <property type="match status" value="1"/>
</dbReference>
<dbReference type="SUPFAM" id="SSF49265">
    <property type="entry name" value="Fibronectin type III"/>
    <property type="match status" value="1"/>
</dbReference>
<name>A0A6P4XQV8_BRABE</name>
<proteinExistence type="predicted"/>
<gene>
    <name evidence="5" type="primary">LOC109462399</name>
</gene>
<dbReference type="KEGG" id="bbel:109462399"/>
<feature type="domain" description="Fibronectin type-III" evidence="3">
    <location>
        <begin position="131"/>
        <end position="224"/>
    </location>
</feature>
<dbReference type="Pfam" id="PF00041">
    <property type="entry name" value="fn3"/>
    <property type="match status" value="1"/>
</dbReference>
<dbReference type="InterPro" id="IPR003877">
    <property type="entry name" value="SPRY_dom"/>
</dbReference>
<protein>
    <submittedName>
        <fullName evidence="5">E3 ubiquitin-protein ligase Midline-1-like</fullName>
    </submittedName>
</protein>
<dbReference type="Pfam" id="PF00622">
    <property type="entry name" value="SPRY"/>
    <property type="match status" value="1"/>
</dbReference>
<dbReference type="InterPro" id="IPR043136">
    <property type="entry name" value="B30.2/SPRY_sf"/>
</dbReference>
<dbReference type="SMART" id="SM00449">
    <property type="entry name" value="SPRY"/>
    <property type="match status" value="1"/>
</dbReference>
<dbReference type="AlphaFoldDB" id="A0A6P4XQV8"/>
<sequence length="458" mass="50216">MTKAEQNCADIQEQVEAFAQTLTTAIVKRKGILQLKVAVEKDQKLRTLGQQLDQWADTGTGITAAIAEAETLLNEEDPIAFLQASKAVEERIAAFKFLEERKLNTTDQFVHNTLGVSDLEQRVSALDFLQAPQAPRILTDRCTAGRDYININWTAGGNTPVDKYNVWHGKAGERRGRQQTVPSTSKSIKLENLEENTTYEVVVAAINETGQAASQTVDIKTRRGGQLKFKLDKNTAEPPMVVADDGMSVTCFQNVSEAQLRGQAYGSNQGFNQPYQDRLQRVRSHPQTLGFYSPPPVPPCVLGDAAIENGRRYWEVDVRGSSDFGLGVACVTTYYQSLGGRIKQRVSVSTMYASFCGVGPNGVKTYEISCAGMNEVSPGHNSAELTGAAEPKLLRELTKVGVLLDYNAGSISYYDQNHRLITTQAQQISQPVYPSLVVKDQGGTLSLVQDCVWPDGLE</sequence>
<keyword evidence="1" id="KW-0175">Coiled coil</keyword>
<reference evidence="5" key="1">
    <citation type="submission" date="2025-08" db="UniProtKB">
        <authorList>
            <consortium name="RefSeq"/>
        </authorList>
    </citation>
    <scope>IDENTIFICATION</scope>
    <source>
        <tissue evidence="5">Gonad</tissue>
    </source>
</reference>
<dbReference type="SMART" id="SM00060">
    <property type="entry name" value="FN3"/>
    <property type="match status" value="1"/>
</dbReference>
<dbReference type="RefSeq" id="XP_019614498.1">
    <property type="nucleotide sequence ID" value="XM_019758939.1"/>
</dbReference>
<evidence type="ECO:0000256" key="1">
    <source>
        <dbReference type="ARBA" id="ARBA00023054"/>
    </source>
</evidence>
<dbReference type="GeneID" id="109462399"/>
<dbReference type="InterPro" id="IPR013783">
    <property type="entry name" value="Ig-like_fold"/>
</dbReference>
<dbReference type="InterPro" id="IPR003879">
    <property type="entry name" value="Butyrophylin_SPRY"/>
</dbReference>
<dbReference type="OrthoDB" id="6105938at2759"/>
<dbReference type="InterPro" id="IPR050617">
    <property type="entry name" value="E3_ligase_FN3/SPRY"/>
</dbReference>
<dbReference type="CDD" id="cd00063">
    <property type="entry name" value="FN3"/>
    <property type="match status" value="1"/>
</dbReference>
<dbReference type="InterPro" id="IPR003961">
    <property type="entry name" value="FN3_dom"/>
</dbReference>
<evidence type="ECO:0000259" key="3">
    <source>
        <dbReference type="PROSITE" id="PS50853"/>
    </source>
</evidence>
<dbReference type="PANTHER" id="PTHR24099:SF16">
    <property type="entry name" value="E3 UBIQUITIN-PROTEIN LIGASE MIDLINE-1-LIKE ISOFORM X1"/>
    <property type="match status" value="1"/>
</dbReference>
<dbReference type="PROSITE" id="PS50188">
    <property type="entry name" value="B302_SPRY"/>
    <property type="match status" value="1"/>
</dbReference>
<dbReference type="InterPro" id="IPR036116">
    <property type="entry name" value="FN3_sf"/>
</dbReference>
<evidence type="ECO:0000259" key="2">
    <source>
        <dbReference type="PROSITE" id="PS50188"/>
    </source>
</evidence>
<dbReference type="PROSITE" id="PS50853">
    <property type="entry name" value="FN3"/>
    <property type="match status" value="1"/>
</dbReference>
<evidence type="ECO:0000313" key="5">
    <source>
        <dbReference type="RefSeq" id="XP_019614498.1"/>
    </source>
</evidence>
<accession>A0A6P4XQV8</accession>
<dbReference type="PANTHER" id="PTHR24099">
    <property type="entry name" value="E3 UBIQUITIN-PROTEIN LIGASE TRIM36-RELATED"/>
    <property type="match status" value="1"/>
</dbReference>
<feature type="domain" description="B30.2/SPRY" evidence="2">
    <location>
        <begin position="209"/>
        <end position="457"/>
    </location>
</feature>
<keyword evidence="4" id="KW-1185">Reference proteome</keyword>
<dbReference type="Gene3D" id="2.60.120.920">
    <property type="match status" value="1"/>
</dbReference>
<dbReference type="Gene3D" id="2.60.40.10">
    <property type="entry name" value="Immunoglobulins"/>
    <property type="match status" value="1"/>
</dbReference>
<dbReference type="PRINTS" id="PR01407">
    <property type="entry name" value="BUTYPHLNCDUF"/>
</dbReference>